<keyword evidence="2" id="KW-1185">Reference proteome</keyword>
<reference evidence="1 2" key="1">
    <citation type="submission" date="2021-10" db="EMBL/GenBank/DDBJ databases">
        <title>Anaerobic single-cell dispensing facilitates the cultivation of human gut bacteria.</title>
        <authorList>
            <person name="Afrizal A."/>
        </authorList>
    </citation>
    <scope>NUCLEOTIDE SEQUENCE [LARGE SCALE GENOMIC DNA]</scope>
    <source>
        <strain evidence="1 2">CLA-AA-H270</strain>
    </source>
</reference>
<proteinExistence type="predicted"/>
<name>A0AAW4VXF6_9FIRM</name>
<dbReference type="EMBL" id="JAJEPX010000005">
    <property type="protein sequence ID" value="MCC2176167.1"/>
    <property type="molecule type" value="Genomic_DNA"/>
</dbReference>
<dbReference type="Proteomes" id="UP001298753">
    <property type="component" value="Unassembled WGS sequence"/>
</dbReference>
<gene>
    <name evidence="1" type="ORF">LKD22_03305</name>
</gene>
<organism evidence="1 2">
    <name type="scientific">Agathobaculum butyriciproducens</name>
    <dbReference type="NCBI Taxonomy" id="1628085"/>
    <lineage>
        <taxon>Bacteria</taxon>
        <taxon>Bacillati</taxon>
        <taxon>Bacillota</taxon>
        <taxon>Clostridia</taxon>
        <taxon>Eubacteriales</taxon>
        <taxon>Butyricicoccaceae</taxon>
        <taxon>Agathobaculum</taxon>
    </lineage>
</organism>
<dbReference type="InterPro" id="IPR016621">
    <property type="entry name" value="UCP014543"/>
</dbReference>
<dbReference type="GeneID" id="98661001"/>
<comment type="caution">
    <text evidence="1">The sequence shown here is derived from an EMBL/GenBank/DDBJ whole genome shotgun (WGS) entry which is preliminary data.</text>
</comment>
<evidence type="ECO:0000313" key="2">
    <source>
        <dbReference type="Proteomes" id="UP001298753"/>
    </source>
</evidence>
<accession>A0AAW4VXF6</accession>
<dbReference type="RefSeq" id="WP_158557306.1">
    <property type="nucleotide sequence ID" value="NZ_DBEZDI010000162.1"/>
</dbReference>
<evidence type="ECO:0000313" key="1">
    <source>
        <dbReference type="EMBL" id="MCC2176167.1"/>
    </source>
</evidence>
<dbReference type="AlphaFoldDB" id="A0AAW4VXF6"/>
<dbReference type="Pfam" id="PF12646">
    <property type="entry name" value="DUF3783"/>
    <property type="match status" value="1"/>
</dbReference>
<protein>
    <submittedName>
        <fullName evidence="1">DUF3783 domain-containing protein</fullName>
    </submittedName>
</protein>
<sequence>MAASREKVLYFEPQPSEQTAALKTVLVRMGVRIKNVEAVSAGQTVGFLLNRKGFEPTDETADAPSAPMMVLDGFTEKRLDILLREMKAYGVSVPYKAMVTEHNIGWTLSDLFTELVREHEAMHQ</sequence>